<feature type="domain" description="Peptidase M6-like" evidence="2">
    <location>
        <begin position="98"/>
        <end position="311"/>
    </location>
</feature>
<dbReference type="GO" id="GO:0006508">
    <property type="term" value="P:proteolysis"/>
    <property type="evidence" value="ECO:0007669"/>
    <property type="project" value="InterPro"/>
</dbReference>
<dbReference type="PANTHER" id="PTHR41775:SF1">
    <property type="entry name" value="PEPTIDASE M6-LIKE DOMAIN-CONTAINING PROTEIN"/>
    <property type="match status" value="1"/>
</dbReference>
<accession>A0A559TJR3</accession>
<comment type="caution">
    <text evidence="3">The sequence shown here is derived from an EMBL/GenBank/DDBJ whole genome shotgun (WGS) entry which is preliminary data.</text>
</comment>
<evidence type="ECO:0000259" key="2">
    <source>
        <dbReference type="Pfam" id="PF05547"/>
    </source>
</evidence>
<dbReference type="Pfam" id="PF05547">
    <property type="entry name" value="Peptidase_M6"/>
    <property type="match status" value="1"/>
</dbReference>
<dbReference type="PANTHER" id="PTHR41775">
    <property type="entry name" value="SECRETED PROTEIN-RELATED"/>
    <property type="match status" value="1"/>
</dbReference>
<dbReference type="RefSeq" id="WP_028740161.1">
    <property type="nucleotide sequence ID" value="NZ_ATTQ01000025.1"/>
</dbReference>
<dbReference type="EMBL" id="VISO01000001">
    <property type="protein sequence ID" value="TVZ74849.1"/>
    <property type="molecule type" value="Genomic_DNA"/>
</dbReference>
<name>A0A559TJR3_9HYPH</name>
<dbReference type="NCBIfam" id="TIGR03296">
    <property type="entry name" value="M6dom_TIGR03296"/>
    <property type="match status" value="1"/>
</dbReference>
<protein>
    <submittedName>
        <fullName evidence="3">Immune inhibitor A</fullName>
    </submittedName>
</protein>
<sequence length="489" mass="53102">MRVSAKPFRLCGCGKSQCAVPPSPELLAQLYGRFLSLKADGRLPPKFTFNDYYKVWRSSRRGSKYVGLDDGAMEFGQAAVRELIDRPPQQLSGEIRTLVLLVDFPDRPHAPDHSPGLYEQMLFSSGHVFPTGSMRDYYRDVSGWDANAGTGIDVVGKVHGWFRMPQPLSFYTDGSSGMDGNDPRNAQGMARDAVAAAVAAGVDFGGYDVLGEGVVTALFIIHAGAGAEQSGDRNDIWSHKWVIPNGGVQVGPNVKVSTYLTVPEDCRVGVCAHEWGHLAARWADYYDTGSSQNMRSSGLGNYCLMASGSWGNGGLLPSYPNAMLRMFHGWITPEFISLSQKSIELKPAAEGGTALILRNEQTMTDKQYIVVEYRRQRKQDASLPDQGVAIYVVDEAIQNVNDEGNLAIELLQADGKRQLAGVFGTGNRGDPNDLYPFNDKREVGQKTKPPLNMPGGKWTGITISITGDAGDPSIFVNVEIEEAAAAPSV</sequence>
<evidence type="ECO:0000313" key="3">
    <source>
        <dbReference type="EMBL" id="TVZ74849.1"/>
    </source>
</evidence>
<feature type="region of interest" description="Disordered" evidence="1">
    <location>
        <begin position="430"/>
        <end position="455"/>
    </location>
</feature>
<evidence type="ECO:0000256" key="1">
    <source>
        <dbReference type="SAM" id="MobiDB-lite"/>
    </source>
</evidence>
<reference evidence="3 4" key="1">
    <citation type="submission" date="2019-06" db="EMBL/GenBank/DDBJ databases">
        <title>Pac Bio to generate improved reference genome sequences for organisms with transposon mutant libraries (support for FEBA project).</title>
        <authorList>
            <person name="Blow M."/>
        </authorList>
    </citation>
    <scope>NUCLEOTIDE SEQUENCE [LARGE SCALE GENOMIC DNA]</scope>
    <source>
        <strain evidence="3 4">USDA 1844</strain>
    </source>
</reference>
<proteinExistence type="predicted"/>
<dbReference type="AlphaFoldDB" id="A0A559TJR3"/>
<gene>
    <name evidence="3" type="ORF">BCL32_0172</name>
</gene>
<dbReference type="InterPro" id="IPR008757">
    <property type="entry name" value="Peptidase_M6-like_domain"/>
</dbReference>
<dbReference type="Proteomes" id="UP000319824">
    <property type="component" value="Unassembled WGS sequence"/>
</dbReference>
<dbReference type="GO" id="GO:0008233">
    <property type="term" value="F:peptidase activity"/>
    <property type="evidence" value="ECO:0007669"/>
    <property type="project" value="InterPro"/>
</dbReference>
<organism evidence="3 4">
    <name type="scientific">Rhizobium mongolense USDA 1844</name>
    <dbReference type="NCBI Taxonomy" id="1079460"/>
    <lineage>
        <taxon>Bacteria</taxon>
        <taxon>Pseudomonadati</taxon>
        <taxon>Pseudomonadota</taxon>
        <taxon>Alphaproteobacteria</taxon>
        <taxon>Hyphomicrobiales</taxon>
        <taxon>Rhizobiaceae</taxon>
        <taxon>Rhizobium/Agrobacterium group</taxon>
        <taxon>Rhizobium</taxon>
    </lineage>
</organism>
<evidence type="ECO:0000313" key="4">
    <source>
        <dbReference type="Proteomes" id="UP000319824"/>
    </source>
</evidence>